<dbReference type="SMART" id="SM01259">
    <property type="entry name" value="LAB_N"/>
    <property type="match status" value="2"/>
</dbReference>
<keyword evidence="3" id="KW-0012">Acyltransferase</keyword>
<dbReference type="GO" id="GO:0016746">
    <property type="term" value="F:acyltransferase activity"/>
    <property type="evidence" value="ECO:0007669"/>
    <property type="project" value="UniProtKB-KW"/>
</dbReference>
<feature type="transmembrane region" description="Helical" evidence="1">
    <location>
        <begin position="184"/>
        <end position="201"/>
    </location>
</feature>
<keyword evidence="3" id="KW-0808">Transferase</keyword>
<organism evidence="3 4">
    <name type="scientific">Gillisia hiemivivida</name>
    <dbReference type="NCBI Taxonomy" id="291190"/>
    <lineage>
        <taxon>Bacteria</taxon>
        <taxon>Pseudomonadati</taxon>
        <taxon>Bacteroidota</taxon>
        <taxon>Flavobacteriia</taxon>
        <taxon>Flavobacteriales</taxon>
        <taxon>Flavobacteriaceae</taxon>
        <taxon>Gillisia</taxon>
    </lineage>
</organism>
<keyword evidence="4" id="KW-1185">Reference proteome</keyword>
<dbReference type="Proteomes" id="UP000321367">
    <property type="component" value="Unassembled WGS sequence"/>
</dbReference>
<dbReference type="Gene3D" id="1.20.1280.290">
    <property type="match status" value="1"/>
</dbReference>
<feature type="transmembrane region" description="Helical" evidence="1">
    <location>
        <begin position="123"/>
        <end position="148"/>
    </location>
</feature>
<protein>
    <submittedName>
        <fullName evidence="3">Lauroyl acyltransferase</fullName>
    </submittedName>
</protein>
<keyword evidence="1" id="KW-0812">Transmembrane</keyword>
<dbReference type="RefSeq" id="WP_146932439.1">
    <property type="nucleotide sequence ID" value="NZ_CBCSHZ010000011.1"/>
</dbReference>
<feature type="domain" description="Lipid A biosynthesis N-terminal" evidence="2">
    <location>
        <begin position="130"/>
        <end position="201"/>
    </location>
</feature>
<comment type="caution">
    <text evidence="3">The sequence shown here is derived from an EMBL/GenBank/DDBJ whole genome shotgun (WGS) entry which is preliminary data.</text>
</comment>
<feature type="transmembrane region" description="Helical" evidence="1">
    <location>
        <begin position="160"/>
        <end position="178"/>
    </location>
</feature>
<feature type="domain" description="Lipid A biosynthesis N-terminal" evidence="2">
    <location>
        <begin position="9"/>
        <end position="80"/>
    </location>
</feature>
<feature type="transmembrane region" description="Helical" evidence="1">
    <location>
        <begin position="61"/>
        <end position="77"/>
    </location>
</feature>
<feature type="transmembrane region" description="Helical" evidence="1">
    <location>
        <begin position="6"/>
        <end position="27"/>
    </location>
</feature>
<gene>
    <name evidence="3" type="ORF">ES724_09530</name>
</gene>
<proteinExistence type="predicted"/>
<evidence type="ECO:0000313" key="4">
    <source>
        <dbReference type="Proteomes" id="UP000321367"/>
    </source>
</evidence>
<dbReference type="GO" id="GO:0016020">
    <property type="term" value="C:membrane"/>
    <property type="evidence" value="ECO:0007669"/>
    <property type="project" value="GOC"/>
</dbReference>
<reference evidence="3 4" key="1">
    <citation type="submission" date="2019-08" db="EMBL/GenBank/DDBJ databases">
        <title>Genome sequence of Gillisia hiemivivida IC154 (type strain).</title>
        <authorList>
            <person name="Bowman J.P."/>
        </authorList>
    </citation>
    <scope>NUCLEOTIDE SEQUENCE [LARGE SCALE GENOMIC DNA]</scope>
    <source>
        <strain evidence="3 4">IC154</strain>
    </source>
</reference>
<dbReference type="AlphaFoldDB" id="A0A5C6ZSL7"/>
<feature type="transmembrane region" description="Helical" evidence="1">
    <location>
        <begin position="89"/>
        <end position="108"/>
    </location>
</feature>
<dbReference type="OrthoDB" id="9793186at2"/>
<accession>A0A5C6ZSL7</accession>
<evidence type="ECO:0000256" key="1">
    <source>
        <dbReference type="SAM" id="Phobius"/>
    </source>
</evidence>
<keyword evidence="1" id="KW-0472">Membrane</keyword>
<name>A0A5C6ZSL7_9FLAO</name>
<feature type="transmembrane region" description="Helical" evidence="1">
    <location>
        <begin position="39"/>
        <end position="55"/>
    </location>
</feature>
<dbReference type="GO" id="GO:0009245">
    <property type="term" value="P:lipid A biosynthetic process"/>
    <property type="evidence" value="ECO:0007669"/>
    <property type="project" value="InterPro"/>
</dbReference>
<dbReference type="InterPro" id="IPR011499">
    <property type="entry name" value="Lipid_A_biosynth_N"/>
</dbReference>
<dbReference type="Pfam" id="PF07578">
    <property type="entry name" value="LAB_N"/>
    <property type="match status" value="2"/>
</dbReference>
<keyword evidence="1" id="KW-1133">Transmembrane helix</keyword>
<evidence type="ECO:0000313" key="3">
    <source>
        <dbReference type="EMBL" id="TXD93657.1"/>
    </source>
</evidence>
<dbReference type="GO" id="GO:0008915">
    <property type="term" value="F:lipid-A-disaccharide synthase activity"/>
    <property type="evidence" value="ECO:0007669"/>
    <property type="project" value="InterPro"/>
</dbReference>
<evidence type="ECO:0000259" key="2">
    <source>
        <dbReference type="SMART" id="SM01259"/>
    </source>
</evidence>
<dbReference type="EMBL" id="VORY01000009">
    <property type="protein sequence ID" value="TXD93657.1"/>
    <property type="molecule type" value="Genomic_DNA"/>
</dbReference>
<sequence>MNDWIIYSIGFLAQLLFSIRLISQWFLSEKAEKVITPTLYWKLSLLAALLLFIYGYLRGDLPIMLGQAFIYTIYFRNLKLQQEWKKTNLLFKITVLLTPFLIAAYLLFFSELTWKSLVENENIPLWLIIVGIIGQVVYTSRFIYQWIYSERHEESSLPKVFWIISITGSAILFTYAIFRSDPVLLAAHFFGAIVYIRNLFLKND</sequence>